<protein>
    <recommendedName>
        <fullName evidence="2">Anhydro-N-acetylmuramic acid kinase</fullName>
    </recommendedName>
</protein>
<dbReference type="Pfam" id="PF03702">
    <property type="entry name" value="AnmK"/>
    <property type="match status" value="1"/>
</dbReference>
<gene>
    <name evidence="1" type="ORF">METZ01_LOCUS406754</name>
</gene>
<dbReference type="InterPro" id="IPR005338">
    <property type="entry name" value="Anhydro_N_Ac-Mur_kinase"/>
</dbReference>
<organism evidence="1">
    <name type="scientific">marine metagenome</name>
    <dbReference type="NCBI Taxonomy" id="408172"/>
    <lineage>
        <taxon>unclassified sequences</taxon>
        <taxon>metagenomes</taxon>
        <taxon>ecological metagenomes</taxon>
    </lineage>
</organism>
<sequence>VKMHDLYVGLMSGTSVDSVDAVVVDFSKNKIKILKQDCYEIPYLIKKEILDNTKSSTINKKEITRL</sequence>
<dbReference type="GO" id="GO:0006040">
    <property type="term" value="P:amino sugar metabolic process"/>
    <property type="evidence" value="ECO:0007669"/>
    <property type="project" value="InterPro"/>
</dbReference>
<proteinExistence type="predicted"/>
<feature type="non-terminal residue" evidence="1">
    <location>
        <position position="1"/>
    </location>
</feature>
<name>A0A382W5L4_9ZZZZ</name>
<dbReference type="GO" id="GO:0016773">
    <property type="term" value="F:phosphotransferase activity, alcohol group as acceptor"/>
    <property type="evidence" value="ECO:0007669"/>
    <property type="project" value="InterPro"/>
</dbReference>
<dbReference type="EMBL" id="UINC01157098">
    <property type="protein sequence ID" value="SVD53900.1"/>
    <property type="molecule type" value="Genomic_DNA"/>
</dbReference>
<dbReference type="AlphaFoldDB" id="A0A382W5L4"/>
<evidence type="ECO:0008006" key="2">
    <source>
        <dbReference type="Google" id="ProtNLM"/>
    </source>
</evidence>
<feature type="non-terminal residue" evidence="1">
    <location>
        <position position="66"/>
    </location>
</feature>
<dbReference type="GO" id="GO:0009254">
    <property type="term" value="P:peptidoglycan turnover"/>
    <property type="evidence" value="ECO:0007669"/>
    <property type="project" value="InterPro"/>
</dbReference>
<evidence type="ECO:0000313" key="1">
    <source>
        <dbReference type="EMBL" id="SVD53900.1"/>
    </source>
</evidence>
<reference evidence="1" key="1">
    <citation type="submission" date="2018-05" db="EMBL/GenBank/DDBJ databases">
        <authorList>
            <person name="Lanie J.A."/>
            <person name="Ng W.-L."/>
            <person name="Kazmierczak K.M."/>
            <person name="Andrzejewski T.M."/>
            <person name="Davidsen T.M."/>
            <person name="Wayne K.J."/>
            <person name="Tettelin H."/>
            <person name="Glass J.I."/>
            <person name="Rusch D."/>
            <person name="Podicherti R."/>
            <person name="Tsui H.-C.T."/>
            <person name="Winkler M.E."/>
        </authorList>
    </citation>
    <scope>NUCLEOTIDE SEQUENCE</scope>
</reference>
<dbReference type="GO" id="GO:0005524">
    <property type="term" value="F:ATP binding"/>
    <property type="evidence" value="ECO:0007669"/>
    <property type="project" value="InterPro"/>
</dbReference>
<accession>A0A382W5L4</accession>
<dbReference type="Gene3D" id="3.30.420.40">
    <property type="match status" value="1"/>
</dbReference>